<dbReference type="GeneID" id="100576026"/>
<reference evidence="1" key="2">
    <citation type="submission" date="2022-06" db="UniProtKB">
        <authorList>
            <consortium name="EnsemblMetazoa"/>
        </authorList>
    </citation>
    <scope>IDENTIFICATION</scope>
</reference>
<dbReference type="Proteomes" id="UP000007819">
    <property type="component" value="Chromosome X"/>
</dbReference>
<keyword evidence="2" id="KW-1185">Reference proteome</keyword>
<accession>A0A8R2NLS1</accession>
<dbReference type="KEGG" id="api:100576026"/>
<dbReference type="OrthoDB" id="9856535at2759"/>
<dbReference type="Gene3D" id="3.80.10.10">
    <property type="entry name" value="Ribonuclease Inhibitor"/>
    <property type="match status" value="1"/>
</dbReference>
<dbReference type="AlphaFoldDB" id="A0A8R2NLS1"/>
<proteinExistence type="predicted"/>
<dbReference type="SUPFAM" id="SSF52047">
    <property type="entry name" value="RNI-like"/>
    <property type="match status" value="1"/>
</dbReference>
<dbReference type="EnsemblMetazoa" id="XM_029485522.1">
    <property type="protein sequence ID" value="XP_029341382.1"/>
    <property type="gene ID" value="LOC100576026"/>
</dbReference>
<name>A0A8R2NLS1_ACYPI</name>
<evidence type="ECO:0000313" key="1">
    <source>
        <dbReference type="EnsemblMetazoa" id="XP_029341382.1"/>
    </source>
</evidence>
<sequence>MMKYFYTLDLRFTPVSDRILVVFKRLTTLKHILLESPEYMNHNRGVTISDLGLAEFCTTFTFRYPFMQDLFRGPGSRCSIETLYVRNYPKVTDSFLKIAARISPRLESLDITGSRCTLAEIENFKAKSPGTKVIC</sequence>
<dbReference type="RefSeq" id="XP_029341382.1">
    <property type="nucleotide sequence ID" value="XM_029485522.1"/>
</dbReference>
<reference evidence="2" key="1">
    <citation type="submission" date="2010-06" db="EMBL/GenBank/DDBJ databases">
        <authorList>
            <person name="Jiang H."/>
            <person name="Abraham K."/>
            <person name="Ali S."/>
            <person name="Alsbrooks S.L."/>
            <person name="Anim B.N."/>
            <person name="Anosike U.S."/>
            <person name="Attaway T."/>
            <person name="Bandaranaike D.P."/>
            <person name="Battles P.K."/>
            <person name="Bell S.N."/>
            <person name="Bell A.V."/>
            <person name="Beltran B."/>
            <person name="Bickham C."/>
            <person name="Bustamante Y."/>
            <person name="Caleb T."/>
            <person name="Canada A."/>
            <person name="Cardenas V."/>
            <person name="Carter K."/>
            <person name="Chacko J."/>
            <person name="Chandrabose M.N."/>
            <person name="Chavez D."/>
            <person name="Chavez A."/>
            <person name="Chen L."/>
            <person name="Chu H.-S."/>
            <person name="Claassen K.J."/>
            <person name="Cockrell R."/>
            <person name="Collins M."/>
            <person name="Cooper J.A."/>
            <person name="Cree A."/>
            <person name="Curry S.M."/>
            <person name="Da Y."/>
            <person name="Dao M.D."/>
            <person name="Das B."/>
            <person name="Davila M.-L."/>
            <person name="Davy-Carroll L."/>
            <person name="Denson S."/>
            <person name="Dinh H."/>
            <person name="Ebong V.E."/>
            <person name="Edwards J.R."/>
            <person name="Egan A."/>
            <person name="El-Daye J."/>
            <person name="Escobedo L."/>
            <person name="Fernandez S."/>
            <person name="Fernando P.R."/>
            <person name="Flagg N."/>
            <person name="Forbes L.D."/>
            <person name="Fowler R.G."/>
            <person name="Fu Q."/>
            <person name="Gabisi R.A."/>
            <person name="Ganer J."/>
            <person name="Garbino Pronczuk A."/>
            <person name="Garcia R.M."/>
            <person name="Garner T."/>
            <person name="Garrett T.E."/>
            <person name="Gonzalez D.A."/>
            <person name="Hamid H."/>
            <person name="Hawkins E.S."/>
            <person name="Hirani K."/>
            <person name="Hogues M.E."/>
            <person name="Hollins B."/>
            <person name="Hsiao C.-H."/>
            <person name="Jabil R."/>
            <person name="James M.L."/>
            <person name="Jhangiani S.N."/>
            <person name="Johnson B."/>
            <person name="Johnson Q."/>
            <person name="Joshi V."/>
            <person name="Kalu J.B."/>
            <person name="Kam C."/>
            <person name="Kashfia A."/>
            <person name="Keebler J."/>
            <person name="Kisamo H."/>
            <person name="Kovar C.L."/>
            <person name="Lago L.A."/>
            <person name="Lai C.-Y."/>
            <person name="Laidlaw J."/>
            <person name="Lara F."/>
            <person name="Le T.-K."/>
            <person name="Lee S.L."/>
            <person name="Legall F.H."/>
            <person name="Lemon S.J."/>
            <person name="Lewis L.R."/>
            <person name="Li B."/>
            <person name="Liu Y."/>
            <person name="Liu Y.-S."/>
            <person name="Lopez J."/>
            <person name="Lozado R.J."/>
            <person name="Lu J."/>
            <person name="Madu R.C."/>
            <person name="Maheshwari M."/>
            <person name="Maheshwari R."/>
            <person name="Malloy K."/>
            <person name="Martinez E."/>
            <person name="Mathew T."/>
            <person name="Mercado I.C."/>
            <person name="Mercado C."/>
            <person name="Meyer B."/>
            <person name="Montgomery K."/>
            <person name="Morgan M.B."/>
            <person name="Munidasa M."/>
            <person name="Nazareth L.V."/>
            <person name="Nelson J."/>
            <person name="Ng B.M."/>
            <person name="Nguyen N.B."/>
            <person name="Nguyen P.Q."/>
            <person name="Nguyen T."/>
            <person name="Obregon M."/>
            <person name="Okwuonu G.O."/>
            <person name="Onwere C.G."/>
            <person name="Orozco G."/>
            <person name="Parra A."/>
            <person name="Patel S."/>
            <person name="Patil S."/>
            <person name="Perez A."/>
            <person name="Perez Y."/>
            <person name="Pham C."/>
            <person name="Primus E.L."/>
            <person name="Pu L.-L."/>
            <person name="Puazo M."/>
            <person name="Qin X."/>
            <person name="Quiroz J.B."/>
            <person name="Reese J."/>
            <person name="Richards S."/>
            <person name="Rives C.M."/>
            <person name="Robberts R."/>
            <person name="Ruiz S.J."/>
            <person name="Ruiz M.J."/>
            <person name="Santibanez J."/>
            <person name="Schneider B.W."/>
            <person name="Sisson I."/>
            <person name="Smith M."/>
            <person name="Sodergren E."/>
            <person name="Song X.-Z."/>
            <person name="Song B.B."/>
            <person name="Summersgill H."/>
            <person name="Thelus R."/>
            <person name="Thornton R.D."/>
            <person name="Trejos Z.Y."/>
            <person name="Usmani K."/>
            <person name="Vattathil S."/>
            <person name="Villasana D."/>
            <person name="Walker D.L."/>
            <person name="Wang S."/>
            <person name="Wang K."/>
            <person name="White C.S."/>
            <person name="Williams A.C."/>
            <person name="Williamson J."/>
            <person name="Wilson K."/>
            <person name="Woghiren I.O."/>
            <person name="Woodworth J.R."/>
            <person name="Worley K.C."/>
            <person name="Wright R.A."/>
            <person name="Wu W."/>
            <person name="Young L."/>
            <person name="Zhang L."/>
            <person name="Zhang J."/>
            <person name="Zhu Y."/>
            <person name="Muzny D.M."/>
            <person name="Weinstock G."/>
            <person name="Gibbs R.A."/>
        </authorList>
    </citation>
    <scope>NUCLEOTIDE SEQUENCE [LARGE SCALE GENOMIC DNA]</scope>
    <source>
        <strain evidence="2">LSR1</strain>
    </source>
</reference>
<evidence type="ECO:0000313" key="2">
    <source>
        <dbReference type="Proteomes" id="UP000007819"/>
    </source>
</evidence>
<dbReference type="InterPro" id="IPR032675">
    <property type="entry name" value="LRR_dom_sf"/>
</dbReference>
<organism evidence="1 2">
    <name type="scientific">Acyrthosiphon pisum</name>
    <name type="common">Pea aphid</name>
    <dbReference type="NCBI Taxonomy" id="7029"/>
    <lineage>
        <taxon>Eukaryota</taxon>
        <taxon>Metazoa</taxon>
        <taxon>Ecdysozoa</taxon>
        <taxon>Arthropoda</taxon>
        <taxon>Hexapoda</taxon>
        <taxon>Insecta</taxon>
        <taxon>Pterygota</taxon>
        <taxon>Neoptera</taxon>
        <taxon>Paraneoptera</taxon>
        <taxon>Hemiptera</taxon>
        <taxon>Sternorrhyncha</taxon>
        <taxon>Aphidomorpha</taxon>
        <taxon>Aphidoidea</taxon>
        <taxon>Aphididae</taxon>
        <taxon>Macrosiphini</taxon>
        <taxon>Acyrthosiphon</taxon>
    </lineage>
</organism>
<protein>
    <submittedName>
        <fullName evidence="1">Uncharacterized protein</fullName>
    </submittedName>
</protein>